<evidence type="ECO:0000313" key="4">
    <source>
        <dbReference type="Proteomes" id="UP000515292"/>
    </source>
</evidence>
<dbReference type="Proteomes" id="UP000515292">
    <property type="component" value="Chromosome"/>
</dbReference>
<keyword evidence="1" id="KW-0732">Signal</keyword>
<evidence type="ECO:0000256" key="1">
    <source>
        <dbReference type="SAM" id="SignalP"/>
    </source>
</evidence>
<dbReference type="RefSeq" id="WP_182295048.1">
    <property type="nucleotide sequence ID" value="NZ_CP059851.1"/>
</dbReference>
<dbReference type="AlphaFoldDB" id="A0A7G5IFR1"/>
<sequence length="204" mass="20998">MLKTLFLATVAVAMPAAATVSVTFDDLINSGPFLVVSNPYTSPQGVVFTNDSPNAEALIAWGSSDSANADPGGATLVNNYSFTSTTISGPSRFTLTAIDFADPFAGAVGGDILLRFLFTDSTTADLTLSLSGDAGLTRFTLGIGNLSAVTYTPLTTRGPWVQVDNVVLDDVVFGGVVPEPASWALMIAGFGLVGAAARRRVVVA</sequence>
<name>A0A7G5IFR1_9SPHN</name>
<feature type="signal peptide" evidence="1">
    <location>
        <begin position="1"/>
        <end position="18"/>
    </location>
</feature>
<reference evidence="3 4" key="1">
    <citation type="submission" date="2020-07" db="EMBL/GenBank/DDBJ databases">
        <title>Complete genome sequence for Sandaracinobacter sp. M6.</title>
        <authorList>
            <person name="Tang Y."/>
            <person name="Liu Q."/>
            <person name="Guo Z."/>
            <person name="Lei P."/>
            <person name="Huang B."/>
        </authorList>
    </citation>
    <scope>NUCLEOTIDE SEQUENCE [LARGE SCALE GENOMIC DNA]</scope>
    <source>
        <strain evidence="3 4">M6</strain>
    </source>
</reference>
<dbReference type="KEGG" id="sand:H3309_12625"/>
<dbReference type="EMBL" id="CP059851">
    <property type="protein sequence ID" value="QMW22203.1"/>
    <property type="molecule type" value="Genomic_DNA"/>
</dbReference>
<evidence type="ECO:0000259" key="2">
    <source>
        <dbReference type="Pfam" id="PF07589"/>
    </source>
</evidence>
<dbReference type="Pfam" id="PF07589">
    <property type="entry name" value="PEP-CTERM"/>
    <property type="match status" value="1"/>
</dbReference>
<organism evidence="3 4">
    <name type="scientific">Sandaracinobacteroides saxicola</name>
    <dbReference type="NCBI Taxonomy" id="2759707"/>
    <lineage>
        <taxon>Bacteria</taxon>
        <taxon>Pseudomonadati</taxon>
        <taxon>Pseudomonadota</taxon>
        <taxon>Alphaproteobacteria</taxon>
        <taxon>Sphingomonadales</taxon>
        <taxon>Sphingosinicellaceae</taxon>
        <taxon>Sandaracinobacteroides</taxon>
    </lineage>
</organism>
<feature type="domain" description="Ice-binding protein C-terminal" evidence="2">
    <location>
        <begin position="177"/>
        <end position="200"/>
    </location>
</feature>
<dbReference type="InterPro" id="IPR013424">
    <property type="entry name" value="Ice-binding_C"/>
</dbReference>
<keyword evidence="4" id="KW-1185">Reference proteome</keyword>
<proteinExistence type="predicted"/>
<accession>A0A7G5IFR1</accession>
<feature type="chain" id="PRO_5028932904" evidence="1">
    <location>
        <begin position="19"/>
        <end position="204"/>
    </location>
</feature>
<dbReference type="NCBIfam" id="TIGR02595">
    <property type="entry name" value="PEP_CTERM"/>
    <property type="match status" value="1"/>
</dbReference>
<evidence type="ECO:0000313" key="3">
    <source>
        <dbReference type="EMBL" id="QMW22203.1"/>
    </source>
</evidence>
<dbReference type="NCBIfam" id="NF035944">
    <property type="entry name" value="PEPxxWA-CTERM"/>
    <property type="match status" value="1"/>
</dbReference>
<protein>
    <submittedName>
        <fullName evidence="3">PEPxxWA-CTERM sorting domain-containing protein</fullName>
    </submittedName>
</protein>
<gene>
    <name evidence="3" type="ORF">H3309_12625</name>
</gene>